<dbReference type="CDD" id="cd03468">
    <property type="entry name" value="PolY_like"/>
    <property type="match status" value="1"/>
</dbReference>
<proteinExistence type="inferred from homology"/>
<evidence type="ECO:0000313" key="5">
    <source>
        <dbReference type="Proteomes" id="UP000250831"/>
    </source>
</evidence>
<keyword evidence="5" id="KW-1185">Reference proteome</keyword>
<dbReference type="InterPro" id="IPR050356">
    <property type="entry name" value="SulA_CellDiv_inhibitor"/>
</dbReference>
<gene>
    <name evidence="4" type="ORF">DCO56_00690</name>
</gene>
<evidence type="ECO:0000256" key="2">
    <source>
        <dbReference type="ARBA" id="ARBA00022763"/>
    </source>
</evidence>
<dbReference type="InterPro" id="IPR001126">
    <property type="entry name" value="UmuC"/>
</dbReference>
<protein>
    <submittedName>
        <fullName evidence="4">Nucleotidyltransferase</fullName>
    </submittedName>
</protein>
<feature type="domain" description="UmuC" evidence="3">
    <location>
        <begin position="18"/>
        <end position="151"/>
    </location>
</feature>
<evidence type="ECO:0000259" key="3">
    <source>
        <dbReference type="Pfam" id="PF00817"/>
    </source>
</evidence>
<dbReference type="RefSeq" id="WP_108631866.1">
    <property type="nucleotide sequence ID" value="NZ_QCXX01000001.1"/>
</dbReference>
<comment type="similarity">
    <text evidence="1">Belongs to the DNA polymerase type-Y family.</text>
</comment>
<evidence type="ECO:0000256" key="1">
    <source>
        <dbReference type="ARBA" id="ARBA00010945"/>
    </source>
</evidence>
<dbReference type="SUPFAM" id="SSF56672">
    <property type="entry name" value="DNA/RNA polymerases"/>
    <property type="match status" value="1"/>
</dbReference>
<reference evidence="4 5" key="1">
    <citation type="submission" date="2018-04" db="EMBL/GenBank/DDBJ databases">
        <title>Sphingobacterium sp. M46 Genome.</title>
        <authorList>
            <person name="Cheng J."/>
            <person name="Li Y."/>
        </authorList>
    </citation>
    <scope>NUCLEOTIDE SEQUENCE [LARGE SCALE GENOMIC DNA]</scope>
    <source>
        <strain evidence="4 5">M46</strain>
    </source>
</reference>
<sequence>MKKRFASLWFRHLKTDWMTVGQPQLKEIPFVLAISTHGKLIANACNALAEQEGVYPGLAIADAKAFLPSLKVVNERSELTEKLLHNIAHWCIRYTPLVAIDLPEGIILDISGCAHLWGGEESYLQHIVSRFKQHGYDVCVGIADTIGTAWAIARFGNGNAIVEGDKQFDAILDLPPQALRLEATVLQRLQSLGLKTIGSFARMPRTALRRRFGKDLVLRLDQAIGDEDEFIVSIKPIFPYEERLPCLEPIRTANGIELALQQLLNNICKRLTGEGKGVREAVLQCHRVDGKIEQISIGTNRATAHQQHLFQLFALKIPQIEPALGIELFILEIPKVEEADPVQENLWSHRIGLDNPVVTELLDRLKSRDPACEISRYLPAAHYWPERSMKIASSAQEVPTVDWQIDRPRPTRLLSTPEPIMVTAPIPDYPPLFFRYKGEVHTVKKADGPERIEREWWIDKGEHRDYYAVEDEKGRRFWLYRSGHYDDRSPNQWFLHGFFA</sequence>
<dbReference type="InterPro" id="IPR043128">
    <property type="entry name" value="Rev_trsase/Diguanyl_cyclase"/>
</dbReference>
<dbReference type="PANTHER" id="PTHR35369">
    <property type="entry name" value="BLR3025 PROTEIN-RELATED"/>
    <property type="match status" value="1"/>
</dbReference>
<comment type="caution">
    <text evidence="4">The sequence shown here is derived from an EMBL/GenBank/DDBJ whole genome shotgun (WGS) entry which is preliminary data.</text>
</comment>
<dbReference type="EMBL" id="QCXX01000001">
    <property type="protein sequence ID" value="PUV25545.1"/>
    <property type="molecule type" value="Genomic_DNA"/>
</dbReference>
<dbReference type="Proteomes" id="UP000250831">
    <property type="component" value="Unassembled WGS sequence"/>
</dbReference>
<dbReference type="PANTHER" id="PTHR35369:SF2">
    <property type="entry name" value="BLR3025 PROTEIN"/>
    <property type="match status" value="1"/>
</dbReference>
<name>A0A363NXM4_9SPHI</name>
<dbReference type="Gene3D" id="3.40.1170.60">
    <property type="match status" value="1"/>
</dbReference>
<dbReference type="GO" id="GO:0016740">
    <property type="term" value="F:transferase activity"/>
    <property type="evidence" value="ECO:0007669"/>
    <property type="project" value="UniProtKB-KW"/>
</dbReference>
<dbReference type="AlphaFoldDB" id="A0A363NXM4"/>
<dbReference type="Pfam" id="PF00817">
    <property type="entry name" value="IMS"/>
    <property type="match status" value="1"/>
</dbReference>
<keyword evidence="4" id="KW-0808">Transferase</keyword>
<dbReference type="InterPro" id="IPR043502">
    <property type="entry name" value="DNA/RNA_pol_sf"/>
</dbReference>
<keyword evidence="2" id="KW-0227">DNA damage</keyword>
<dbReference type="GO" id="GO:0006281">
    <property type="term" value="P:DNA repair"/>
    <property type="evidence" value="ECO:0007669"/>
    <property type="project" value="InterPro"/>
</dbReference>
<dbReference type="Gene3D" id="3.30.70.270">
    <property type="match status" value="1"/>
</dbReference>
<dbReference type="OrthoDB" id="625722at2"/>
<organism evidence="4 5">
    <name type="scientific">Sphingobacterium athyrii</name>
    <dbReference type="NCBI Taxonomy" id="2152717"/>
    <lineage>
        <taxon>Bacteria</taxon>
        <taxon>Pseudomonadati</taxon>
        <taxon>Bacteroidota</taxon>
        <taxon>Sphingobacteriia</taxon>
        <taxon>Sphingobacteriales</taxon>
        <taxon>Sphingobacteriaceae</taxon>
        <taxon>Sphingobacterium</taxon>
    </lineage>
</organism>
<accession>A0A363NXM4</accession>
<evidence type="ECO:0000313" key="4">
    <source>
        <dbReference type="EMBL" id="PUV25545.1"/>
    </source>
</evidence>